<protein>
    <submittedName>
        <fullName evidence="1">Uncharacterized protein</fullName>
    </submittedName>
</protein>
<keyword evidence="2" id="KW-1185">Reference proteome</keyword>
<organism evidence="1 2">
    <name type="scientific">Solanum verrucosum</name>
    <dbReference type="NCBI Taxonomy" id="315347"/>
    <lineage>
        <taxon>Eukaryota</taxon>
        <taxon>Viridiplantae</taxon>
        <taxon>Streptophyta</taxon>
        <taxon>Embryophyta</taxon>
        <taxon>Tracheophyta</taxon>
        <taxon>Spermatophyta</taxon>
        <taxon>Magnoliopsida</taxon>
        <taxon>eudicotyledons</taxon>
        <taxon>Gunneridae</taxon>
        <taxon>Pentapetalae</taxon>
        <taxon>asterids</taxon>
        <taxon>lamiids</taxon>
        <taxon>Solanales</taxon>
        <taxon>Solanaceae</taxon>
        <taxon>Solanoideae</taxon>
        <taxon>Solaneae</taxon>
        <taxon>Solanum</taxon>
    </lineage>
</organism>
<proteinExistence type="predicted"/>
<reference evidence="1" key="1">
    <citation type="submission" date="2023-08" db="EMBL/GenBank/DDBJ databases">
        <title>A de novo genome assembly of Solanum verrucosum Schlechtendal, a Mexican diploid species geographically isolated from the other diploid A-genome species in potato relatives.</title>
        <authorList>
            <person name="Hosaka K."/>
        </authorList>
    </citation>
    <scope>NUCLEOTIDE SEQUENCE</scope>
    <source>
        <tissue evidence="1">Young leaves</tissue>
    </source>
</reference>
<dbReference type="AlphaFoldDB" id="A0AAF0QZX8"/>
<gene>
    <name evidence="1" type="ORF">MTR67_022931</name>
</gene>
<sequence length="131" mass="14967">MAGDDTNIDDNLGHNMYQISNTKMVDLPQEVDTPQVQWTIYSSKWDKVVQVIAVMDTGAASSILNPAVLPEDQWISHFQNFTTPSKEILTTKLITKHPVVIEFFPGLQFWTKLIGSVDLRRDLIIRFNIYT</sequence>
<dbReference type="EMBL" id="CP133616">
    <property type="protein sequence ID" value="WMV29546.1"/>
    <property type="molecule type" value="Genomic_DNA"/>
</dbReference>
<dbReference type="Proteomes" id="UP001234989">
    <property type="component" value="Chromosome 5"/>
</dbReference>
<name>A0AAF0QZX8_SOLVR</name>
<evidence type="ECO:0000313" key="1">
    <source>
        <dbReference type="EMBL" id="WMV29546.1"/>
    </source>
</evidence>
<evidence type="ECO:0000313" key="2">
    <source>
        <dbReference type="Proteomes" id="UP001234989"/>
    </source>
</evidence>
<accession>A0AAF0QZX8</accession>